<evidence type="ECO:0000313" key="1">
    <source>
        <dbReference type="EMBL" id="KAG0483393.1"/>
    </source>
</evidence>
<dbReference type="EMBL" id="JADCNM010000005">
    <property type="protein sequence ID" value="KAG0483393.1"/>
    <property type="molecule type" value="Genomic_DNA"/>
</dbReference>
<sequence>MPEALYELAEEWSTVSTRHNPMDSPDQSLACARLNIAPKEIVIRSQHYARKLEETTSLNSWEAFIRPNGDRGRSKSILIKGCYGRVSGLAVIETKKLFFMGLIGVQYKWCYCSASWQKVSINPTKSLVTAIASLVQGVQKVLNVRFHPEGLLQLVCGSNEIKAVDFAVRGASIVSCGSNMLKVAVSRRWFTGNCKMSKVKNMIFPLDVMEFCNENLLACGSDDEHGGSATVQLWDIESPQSFINFPANTSVLVMEQLACLIFARVMQLIICLLEQITRLHLFHLATVVHTFVPLALNSTLVWDTRLMPTNVQQMHLGKASEVRDMDLVRPLHCLSHGKQMPTAEHIGQLPGHVDEGDQGAMMLNETIMKIALRLLWHQMMSTCTGGDDQK</sequence>
<dbReference type="SUPFAM" id="SSF50978">
    <property type="entry name" value="WD40 repeat-like"/>
    <property type="match status" value="1"/>
</dbReference>
<comment type="caution">
    <text evidence="1">The sequence shown here is derived from an EMBL/GenBank/DDBJ whole genome shotgun (WGS) entry which is preliminary data.</text>
</comment>
<dbReference type="OrthoDB" id="1886825at2759"/>
<accession>A0A835RBJ7</accession>
<dbReference type="InterPro" id="IPR036322">
    <property type="entry name" value="WD40_repeat_dom_sf"/>
</dbReference>
<dbReference type="Proteomes" id="UP000639772">
    <property type="component" value="Unassembled WGS sequence"/>
</dbReference>
<organism evidence="1 2">
    <name type="scientific">Vanilla planifolia</name>
    <name type="common">Vanilla</name>
    <dbReference type="NCBI Taxonomy" id="51239"/>
    <lineage>
        <taxon>Eukaryota</taxon>
        <taxon>Viridiplantae</taxon>
        <taxon>Streptophyta</taxon>
        <taxon>Embryophyta</taxon>
        <taxon>Tracheophyta</taxon>
        <taxon>Spermatophyta</taxon>
        <taxon>Magnoliopsida</taxon>
        <taxon>Liliopsida</taxon>
        <taxon>Asparagales</taxon>
        <taxon>Orchidaceae</taxon>
        <taxon>Vanilloideae</taxon>
        <taxon>Vanilleae</taxon>
        <taxon>Vanilla</taxon>
    </lineage>
</organism>
<name>A0A835RBJ7_VANPL</name>
<protein>
    <submittedName>
        <fullName evidence="1">Uncharacterized protein</fullName>
    </submittedName>
</protein>
<proteinExistence type="predicted"/>
<gene>
    <name evidence="1" type="ORF">HPP92_011477</name>
</gene>
<reference evidence="1 2" key="1">
    <citation type="journal article" date="2020" name="Nat. Food">
        <title>A phased Vanilla planifolia genome enables genetic improvement of flavour and production.</title>
        <authorList>
            <person name="Hasing T."/>
            <person name="Tang H."/>
            <person name="Brym M."/>
            <person name="Khazi F."/>
            <person name="Huang T."/>
            <person name="Chambers A.H."/>
        </authorList>
    </citation>
    <scope>NUCLEOTIDE SEQUENCE [LARGE SCALE GENOMIC DNA]</scope>
    <source>
        <tissue evidence="1">Leaf</tissue>
    </source>
</reference>
<dbReference type="AlphaFoldDB" id="A0A835RBJ7"/>
<evidence type="ECO:0000313" key="2">
    <source>
        <dbReference type="Proteomes" id="UP000639772"/>
    </source>
</evidence>